<dbReference type="STRING" id="1073089.A0A1L9RNM0"/>
<dbReference type="Gene3D" id="1.10.510.10">
    <property type="entry name" value="Transferase(Phosphotransferase) domain 1"/>
    <property type="match status" value="1"/>
</dbReference>
<proteinExistence type="predicted"/>
<dbReference type="Pfam" id="PF00069">
    <property type="entry name" value="Pkinase"/>
    <property type="match status" value="1"/>
</dbReference>
<dbReference type="SUPFAM" id="SSF56112">
    <property type="entry name" value="Protein kinase-like (PK-like)"/>
    <property type="match status" value="1"/>
</dbReference>
<evidence type="ECO:0000313" key="2">
    <source>
        <dbReference type="EMBL" id="OJJ36438.1"/>
    </source>
</evidence>
<dbReference type="AlphaFoldDB" id="A0A1L9RNM0"/>
<dbReference type="GO" id="GO:0004674">
    <property type="term" value="F:protein serine/threonine kinase activity"/>
    <property type="evidence" value="ECO:0007669"/>
    <property type="project" value="TreeGrafter"/>
</dbReference>
<name>A0A1L9RNM0_ASPWE</name>
<feature type="non-terminal residue" evidence="2">
    <location>
        <position position="1"/>
    </location>
</feature>
<sequence>APIHKLIRPSSGHNRFILKDIPKDIFTNFNEEIHPRLRENPYIRLPWDTIPGQRIFIYRYMDDDLLSLVKKGISMRARKKILKAVLLGIAELHERDVIHLDIKPDNIMVNHHRDGEEDIIRKVQIIDVENAAYLPRRRCIKGMLPGNDNWRSSEGHFKGELNKPTDIFSFGIVCIYAMLGRVILGPHDDFEKHYSKGALPVYIRLQRQVSYFGGREGIKGLLRHISDDEISCEMLRMLWDDRFEEIPYIPFSEWPGVTDPVFKDFIQELTNLDPAKRLTVRQELEHPWLSGL</sequence>
<dbReference type="PANTHER" id="PTHR44167">
    <property type="entry name" value="OVARIAN-SPECIFIC SERINE/THREONINE-PROTEIN KINASE LOK-RELATED"/>
    <property type="match status" value="1"/>
</dbReference>
<evidence type="ECO:0000313" key="3">
    <source>
        <dbReference type="Proteomes" id="UP000184383"/>
    </source>
</evidence>
<keyword evidence="3" id="KW-1185">Reference proteome</keyword>
<gene>
    <name evidence="2" type="ORF">ASPWEDRAFT_108946</name>
</gene>
<dbReference type="VEuPathDB" id="FungiDB:ASPWEDRAFT_108946"/>
<protein>
    <recommendedName>
        <fullName evidence="1">Protein kinase domain-containing protein</fullName>
    </recommendedName>
</protein>
<dbReference type="GO" id="GO:0044773">
    <property type="term" value="P:mitotic DNA damage checkpoint signaling"/>
    <property type="evidence" value="ECO:0007669"/>
    <property type="project" value="TreeGrafter"/>
</dbReference>
<dbReference type="InterPro" id="IPR000719">
    <property type="entry name" value="Prot_kinase_dom"/>
</dbReference>
<accession>A0A1L9RNM0</accession>
<dbReference type="GO" id="GO:0005524">
    <property type="term" value="F:ATP binding"/>
    <property type="evidence" value="ECO:0007669"/>
    <property type="project" value="InterPro"/>
</dbReference>
<dbReference type="GeneID" id="63743887"/>
<dbReference type="OrthoDB" id="4062651at2759"/>
<reference evidence="3" key="1">
    <citation type="journal article" date="2017" name="Genome Biol.">
        <title>Comparative genomics reveals high biological diversity and specific adaptations in the industrially and medically important fungal genus Aspergillus.</title>
        <authorList>
            <person name="de Vries R.P."/>
            <person name="Riley R."/>
            <person name="Wiebenga A."/>
            <person name="Aguilar-Osorio G."/>
            <person name="Amillis S."/>
            <person name="Uchima C.A."/>
            <person name="Anderluh G."/>
            <person name="Asadollahi M."/>
            <person name="Askin M."/>
            <person name="Barry K."/>
            <person name="Battaglia E."/>
            <person name="Bayram O."/>
            <person name="Benocci T."/>
            <person name="Braus-Stromeyer S.A."/>
            <person name="Caldana C."/>
            <person name="Canovas D."/>
            <person name="Cerqueira G.C."/>
            <person name="Chen F."/>
            <person name="Chen W."/>
            <person name="Choi C."/>
            <person name="Clum A."/>
            <person name="Dos Santos R.A."/>
            <person name="Damasio A.R."/>
            <person name="Diallinas G."/>
            <person name="Emri T."/>
            <person name="Fekete E."/>
            <person name="Flipphi M."/>
            <person name="Freyberg S."/>
            <person name="Gallo A."/>
            <person name="Gournas C."/>
            <person name="Habgood R."/>
            <person name="Hainaut M."/>
            <person name="Harispe M.L."/>
            <person name="Henrissat B."/>
            <person name="Hilden K.S."/>
            <person name="Hope R."/>
            <person name="Hossain A."/>
            <person name="Karabika E."/>
            <person name="Karaffa L."/>
            <person name="Karanyi Z."/>
            <person name="Krasevec N."/>
            <person name="Kuo A."/>
            <person name="Kusch H."/>
            <person name="LaButti K."/>
            <person name="Lagendijk E.L."/>
            <person name="Lapidus A."/>
            <person name="Levasseur A."/>
            <person name="Lindquist E."/>
            <person name="Lipzen A."/>
            <person name="Logrieco A.F."/>
            <person name="MacCabe A."/>
            <person name="Maekelae M.R."/>
            <person name="Malavazi I."/>
            <person name="Melin P."/>
            <person name="Meyer V."/>
            <person name="Mielnichuk N."/>
            <person name="Miskei M."/>
            <person name="Molnar A.P."/>
            <person name="Mule G."/>
            <person name="Ngan C.Y."/>
            <person name="Orejas M."/>
            <person name="Orosz E."/>
            <person name="Ouedraogo J.P."/>
            <person name="Overkamp K.M."/>
            <person name="Park H.-S."/>
            <person name="Perrone G."/>
            <person name="Piumi F."/>
            <person name="Punt P.J."/>
            <person name="Ram A.F."/>
            <person name="Ramon A."/>
            <person name="Rauscher S."/>
            <person name="Record E."/>
            <person name="Riano-Pachon D.M."/>
            <person name="Robert V."/>
            <person name="Roehrig J."/>
            <person name="Ruller R."/>
            <person name="Salamov A."/>
            <person name="Salih N.S."/>
            <person name="Samson R.A."/>
            <person name="Sandor E."/>
            <person name="Sanguinetti M."/>
            <person name="Schuetze T."/>
            <person name="Sepcic K."/>
            <person name="Shelest E."/>
            <person name="Sherlock G."/>
            <person name="Sophianopoulou V."/>
            <person name="Squina F.M."/>
            <person name="Sun H."/>
            <person name="Susca A."/>
            <person name="Todd R.B."/>
            <person name="Tsang A."/>
            <person name="Unkles S.E."/>
            <person name="van de Wiele N."/>
            <person name="van Rossen-Uffink D."/>
            <person name="Oliveira J.V."/>
            <person name="Vesth T.C."/>
            <person name="Visser J."/>
            <person name="Yu J.-H."/>
            <person name="Zhou M."/>
            <person name="Andersen M.R."/>
            <person name="Archer D.B."/>
            <person name="Baker S.E."/>
            <person name="Benoit I."/>
            <person name="Brakhage A.A."/>
            <person name="Braus G.H."/>
            <person name="Fischer R."/>
            <person name="Frisvad J.C."/>
            <person name="Goldman G.H."/>
            <person name="Houbraken J."/>
            <person name="Oakley B."/>
            <person name="Pocsi I."/>
            <person name="Scazzocchio C."/>
            <person name="Seiboth B."/>
            <person name="vanKuyk P.A."/>
            <person name="Wortman J."/>
            <person name="Dyer P.S."/>
            <person name="Grigoriev I.V."/>
        </authorList>
    </citation>
    <scope>NUCLEOTIDE SEQUENCE [LARGE SCALE GENOMIC DNA]</scope>
    <source>
        <strain evidence="3">DTO 134E9</strain>
    </source>
</reference>
<dbReference type="InterPro" id="IPR011009">
    <property type="entry name" value="Kinase-like_dom_sf"/>
</dbReference>
<dbReference type="SMART" id="SM00220">
    <property type="entry name" value="S_TKc"/>
    <property type="match status" value="1"/>
</dbReference>
<dbReference type="PROSITE" id="PS50011">
    <property type="entry name" value="PROTEIN_KINASE_DOM"/>
    <property type="match status" value="1"/>
</dbReference>
<dbReference type="RefSeq" id="XP_040690114.1">
    <property type="nucleotide sequence ID" value="XM_040828039.1"/>
</dbReference>
<organism evidence="2 3">
    <name type="scientific">Aspergillus wentii DTO 134E9</name>
    <dbReference type="NCBI Taxonomy" id="1073089"/>
    <lineage>
        <taxon>Eukaryota</taxon>
        <taxon>Fungi</taxon>
        <taxon>Dikarya</taxon>
        <taxon>Ascomycota</taxon>
        <taxon>Pezizomycotina</taxon>
        <taxon>Eurotiomycetes</taxon>
        <taxon>Eurotiomycetidae</taxon>
        <taxon>Eurotiales</taxon>
        <taxon>Aspergillaceae</taxon>
        <taxon>Aspergillus</taxon>
        <taxon>Aspergillus subgen. Cremei</taxon>
    </lineage>
</organism>
<dbReference type="GO" id="GO:0005634">
    <property type="term" value="C:nucleus"/>
    <property type="evidence" value="ECO:0007669"/>
    <property type="project" value="TreeGrafter"/>
</dbReference>
<feature type="domain" description="Protein kinase" evidence="1">
    <location>
        <begin position="1"/>
        <end position="289"/>
    </location>
</feature>
<evidence type="ECO:0000259" key="1">
    <source>
        <dbReference type="PROSITE" id="PS50011"/>
    </source>
</evidence>
<dbReference type="PROSITE" id="PS00108">
    <property type="entry name" value="PROTEIN_KINASE_ST"/>
    <property type="match status" value="1"/>
</dbReference>
<dbReference type="InterPro" id="IPR008271">
    <property type="entry name" value="Ser/Thr_kinase_AS"/>
</dbReference>
<dbReference type="EMBL" id="KV878211">
    <property type="protein sequence ID" value="OJJ36438.1"/>
    <property type="molecule type" value="Genomic_DNA"/>
</dbReference>
<dbReference type="PANTHER" id="PTHR44167:SF24">
    <property type="entry name" value="SERINE_THREONINE-PROTEIN KINASE CHK2"/>
    <property type="match status" value="1"/>
</dbReference>
<dbReference type="Proteomes" id="UP000184383">
    <property type="component" value="Unassembled WGS sequence"/>
</dbReference>